<protein>
    <submittedName>
        <fullName evidence="2">Uncharacterized protein</fullName>
    </submittedName>
</protein>
<evidence type="ECO:0000313" key="2">
    <source>
        <dbReference type="EMBL" id="KAH7300726.1"/>
    </source>
</evidence>
<feature type="signal peptide" evidence="1">
    <location>
        <begin position="1"/>
        <end position="28"/>
    </location>
</feature>
<dbReference type="Proteomes" id="UP000825935">
    <property type="component" value="Chromosome 24"/>
</dbReference>
<comment type="caution">
    <text evidence="2">The sequence shown here is derived from an EMBL/GenBank/DDBJ whole genome shotgun (WGS) entry which is preliminary data.</text>
</comment>
<keyword evidence="1" id="KW-0732">Signal</keyword>
<evidence type="ECO:0000256" key="1">
    <source>
        <dbReference type="SAM" id="SignalP"/>
    </source>
</evidence>
<reference evidence="2" key="1">
    <citation type="submission" date="2021-08" db="EMBL/GenBank/DDBJ databases">
        <title>WGS assembly of Ceratopteris richardii.</title>
        <authorList>
            <person name="Marchant D.B."/>
            <person name="Chen G."/>
            <person name="Jenkins J."/>
            <person name="Shu S."/>
            <person name="Leebens-Mack J."/>
            <person name="Grimwood J."/>
            <person name="Schmutz J."/>
            <person name="Soltis P."/>
            <person name="Soltis D."/>
            <person name="Chen Z.-H."/>
        </authorList>
    </citation>
    <scope>NUCLEOTIDE SEQUENCE</scope>
    <source>
        <strain evidence="2">Whitten #5841</strain>
        <tissue evidence="2">Leaf</tissue>
    </source>
</reference>
<feature type="chain" id="PRO_5035873494" evidence="1">
    <location>
        <begin position="29"/>
        <end position="110"/>
    </location>
</feature>
<accession>A0A8T2RW77</accession>
<sequence length="110" mass="12033">MTQKPSTKISAMLWLLLLMFSLRLDVRGNHISVEATKDAVGNDYDIISEPCEGACPEIFYLTKYVKCGEQQLPSYSNCCVLFSCLPDVTDCALHLINGAVVPCSASAQQV</sequence>
<dbReference type="EMBL" id="CM035429">
    <property type="protein sequence ID" value="KAH7300726.1"/>
    <property type="molecule type" value="Genomic_DNA"/>
</dbReference>
<keyword evidence="3" id="KW-1185">Reference proteome</keyword>
<evidence type="ECO:0000313" key="3">
    <source>
        <dbReference type="Proteomes" id="UP000825935"/>
    </source>
</evidence>
<organism evidence="2 3">
    <name type="scientific">Ceratopteris richardii</name>
    <name type="common">Triangle waterfern</name>
    <dbReference type="NCBI Taxonomy" id="49495"/>
    <lineage>
        <taxon>Eukaryota</taxon>
        <taxon>Viridiplantae</taxon>
        <taxon>Streptophyta</taxon>
        <taxon>Embryophyta</taxon>
        <taxon>Tracheophyta</taxon>
        <taxon>Polypodiopsida</taxon>
        <taxon>Polypodiidae</taxon>
        <taxon>Polypodiales</taxon>
        <taxon>Pteridineae</taxon>
        <taxon>Pteridaceae</taxon>
        <taxon>Parkerioideae</taxon>
        <taxon>Ceratopteris</taxon>
    </lineage>
</organism>
<dbReference type="AlphaFoldDB" id="A0A8T2RW77"/>
<proteinExistence type="predicted"/>
<gene>
    <name evidence="2" type="ORF">KP509_24G076200</name>
</gene>
<name>A0A8T2RW77_CERRI</name>